<sequence length="85" mass="9452">MQAVETSPFRAKERVHPVRCPLCGEDFNLLAAPWCGCSHGHPSKICPHCGDCLCSLPDYGRPALWMDPPAALRSSGFEKLFVYYL</sequence>
<keyword evidence="2" id="KW-1185">Reference proteome</keyword>
<dbReference type="EMBL" id="AP025592">
    <property type="protein sequence ID" value="BDG08400.1"/>
    <property type="molecule type" value="Genomic_DNA"/>
</dbReference>
<evidence type="ECO:0000313" key="1">
    <source>
        <dbReference type="EMBL" id="BDG08400.1"/>
    </source>
</evidence>
<accession>A0ABN6N8T3</accession>
<proteinExistence type="predicted"/>
<reference evidence="2" key="1">
    <citation type="journal article" date="2022" name="Int. J. Syst. Evol. Microbiol.">
        <title>Anaeromyxobacter oryzae sp. nov., Anaeromyxobacter diazotrophicus sp. nov. and Anaeromyxobacter paludicola sp. nov., isolated from paddy soils.</title>
        <authorList>
            <person name="Itoh H."/>
            <person name="Xu Z."/>
            <person name="Mise K."/>
            <person name="Masuda Y."/>
            <person name="Ushijima N."/>
            <person name="Hayakawa C."/>
            <person name="Shiratori Y."/>
            <person name="Senoo K."/>
        </authorList>
    </citation>
    <scope>NUCLEOTIDE SEQUENCE [LARGE SCALE GENOMIC DNA]</scope>
    <source>
        <strain evidence="2">Red630</strain>
    </source>
</reference>
<evidence type="ECO:0000313" key="2">
    <source>
        <dbReference type="Proteomes" id="UP001162734"/>
    </source>
</evidence>
<protein>
    <submittedName>
        <fullName evidence="1">Uncharacterized protein</fullName>
    </submittedName>
</protein>
<dbReference type="Proteomes" id="UP001162734">
    <property type="component" value="Chromosome"/>
</dbReference>
<gene>
    <name evidence="1" type="ORF">AMPC_15130</name>
</gene>
<organism evidence="1 2">
    <name type="scientific">Anaeromyxobacter paludicola</name>
    <dbReference type="NCBI Taxonomy" id="2918171"/>
    <lineage>
        <taxon>Bacteria</taxon>
        <taxon>Pseudomonadati</taxon>
        <taxon>Myxococcota</taxon>
        <taxon>Myxococcia</taxon>
        <taxon>Myxococcales</taxon>
        <taxon>Cystobacterineae</taxon>
        <taxon>Anaeromyxobacteraceae</taxon>
        <taxon>Anaeromyxobacter</taxon>
    </lineage>
</organism>
<name>A0ABN6N8T3_9BACT</name>